<dbReference type="AlphaFoldDB" id="A0A6M3XMJ6"/>
<name>A0A6M3XMJ6_9ZZZZ</name>
<dbReference type="InterPro" id="IPR024924">
    <property type="entry name" value="7-CO-7-deazaguanine_synth-like"/>
</dbReference>
<reference evidence="9" key="1">
    <citation type="submission" date="2020-03" db="EMBL/GenBank/DDBJ databases">
        <title>The deep terrestrial virosphere.</title>
        <authorList>
            <person name="Holmfeldt K."/>
            <person name="Nilsson E."/>
            <person name="Simone D."/>
            <person name="Lopez-Fernandez M."/>
            <person name="Wu X."/>
            <person name="de Brujin I."/>
            <person name="Lundin D."/>
            <person name="Andersson A."/>
            <person name="Bertilsson S."/>
            <person name="Dopson M."/>
        </authorList>
    </citation>
    <scope>NUCLEOTIDE SEQUENCE</scope>
    <source>
        <strain evidence="9">TM448B01520</strain>
    </source>
</reference>
<keyword evidence="1" id="KW-0004">4Fe-4S</keyword>
<gene>
    <name evidence="9" type="ORF">TM448B01520_0008</name>
</gene>
<dbReference type="PIRSF" id="PIRSF000370">
    <property type="entry name" value="QueE"/>
    <property type="match status" value="1"/>
</dbReference>
<evidence type="ECO:0000256" key="1">
    <source>
        <dbReference type="ARBA" id="ARBA00022485"/>
    </source>
</evidence>
<dbReference type="SUPFAM" id="SSF102114">
    <property type="entry name" value="Radical SAM enzymes"/>
    <property type="match status" value="1"/>
</dbReference>
<evidence type="ECO:0000256" key="4">
    <source>
        <dbReference type="ARBA" id="ARBA00022842"/>
    </source>
</evidence>
<keyword evidence="4" id="KW-0460">Magnesium</keyword>
<dbReference type="SFLD" id="SFLDS00029">
    <property type="entry name" value="Radical_SAM"/>
    <property type="match status" value="1"/>
</dbReference>
<dbReference type="PANTHER" id="PTHR42836">
    <property type="entry name" value="7-CARBOXY-7-DEAZAGUANINE SYNTHASE"/>
    <property type="match status" value="1"/>
</dbReference>
<keyword evidence="7" id="KW-0456">Lyase</keyword>
<organism evidence="9">
    <name type="scientific">viral metagenome</name>
    <dbReference type="NCBI Taxonomy" id="1070528"/>
    <lineage>
        <taxon>unclassified sequences</taxon>
        <taxon>metagenomes</taxon>
        <taxon>organismal metagenomes</taxon>
    </lineage>
</organism>
<sequence>MQVYSIFKSLDGEVNQWGQGTPSVFLRLAGCNLACPYCDAAYARDPLSGKFWTVAEVEEAILAHRCNKVTITGGEPLLQQGELSVLCQSLSKNDIRMSIETNGTKMPLDCFIFDPKVSLVMDYKLDQWDSMDSEAFACLGNTDWVKFVVGDEADFSCALDVIDRLKSTNPSSWRVAIGTKWGLLANGILAEWILESGRDIALNTQLHKLIGLKESQ</sequence>
<evidence type="ECO:0000256" key="2">
    <source>
        <dbReference type="ARBA" id="ARBA00022691"/>
    </source>
</evidence>
<dbReference type="GO" id="GO:0016829">
    <property type="term" value="F:lyase activity"/>
    <property type="evidence" value="ECO:0007669"/>
    <property type="project" value="UniProtKB-KW"/>
</dbReference>
<evidence type="ECO:0000259" key="8">
    <source>
        <dbReference type="Pfam" id="PF04055"/>
    </source>
</evidence>
<dbReference type="Gene3D" id="3.20.20.70">
    <property type="entry name" value="Aldolase class I"/>
    <property type="match status" value="1"/>
</dbReference>
<dbReference type="InterPro" id="IPR013785">
    <property type="entry name" value="Aldolase_TIM"/>
</dbReference>
<dbReference type="GO" id="GO:0051539">
    <property type="term" value="F:4 iron, 4 sulfur cluster binding"/>
    <property type="evidence" value="ECO:0007669"/>
    <property type="project" value="UniProtKB-KW"/>
</dbReference>
<accession>A0A6M3XMJ6</accession>
<keyword evidence="6" id="KW-0411">Iron-sulfur</keyword>
<dbReference type="GO" id="GO:0046872">
    <property type="term" value="F:metal ion binding"/>
    <property type="evidence" value="ECO:0007669"/>
    <property type="project" value="UniProtKB-KW"/>
</dbReference>
<dbReference type="HAMAP" id="MF_00917">
    <property type="entry name" value="QueE"/>
    <property type="match status" value="1"/>
</dbReference>
<evidence type="ECO:0000256" key="3">
    <source>
        <dbReference type="ARBA" id="ARBA00022723"/>
    </source>
</evidence>
<dbReference type="EMBL" id="MT144774">
    <property type="protein sequence ID" value="QJH99190.1"/>
    <property type="molecule type" value="Genomic_DNA"/>
</dbReference>
<evidence type="ECO:0000256" key="5">
    <source>
        <dbReference type="ARBA" id="ARBA00023004"/>
    </source>
</evidence>
<keyword evidence="3" id="KW-0479">Metal-binding</keyword>
<evidence type="ECO:0000313" key="9">
    <source>
        <dbReference type="EMBL" id="QJH99190.1"/>
    </source>
</evidence>
<keyword evidence="5" id="KW-0408">Iron</keyword>
<dbReference type="InterPro" id="IPR007197">
    <property type="entry name" value="rSAM"/>
</dbReference>
<dbReference type="PANTHER" id="PTHR42836:SF1">
    <property type="entry name" value="7-CARBOXY-7-DEAZAGUANINE SYNTHASE"/>
    <property type="match status" value="1"/>
</dbReference>
<dbReference type="CDD" id="cd01335">
    <property type="entry name" value="Radical_SAM"/>
    <property type="match status" value="1"/>
</dbReference>
<evidence type="ECO:0000256" key="7">
    <source>
        <dbReference type="ARBA" id="ARBA00023239"/>
    </source>
</evidence>
<proteinExistence type="inferred from homology"/>
<keyword evidence="2" id="KW-0949">S-adenosyl-L-methionine</keyword>
<protein>
    <submittedName>
        <fullName evidence="9">Putative 7-carboxy-7-deazaguanine synthase</fullName>
    </submittedName>
</protein>
<dbReference type="InterPro" id="IPR058240">
    <property type="entry name" value="rSAM_sf"/>
</dbReference>
<feature type="domain" description="Radical SAM core" evidence="8">
    <location>
        <begin position="29"/>
        <end position="106"/>
    </location>
</feature>
<dbReference type="Pfam" id="PF04055">
    <property type="entry name" value="Radical_SAM"/>
    <property type="match status" value="1"/>
</dbReference>
<evidence type="ECO:0000256" key="6">
    <source>
        <dbReference type="ARBA" id="ARBA00023014"/>
    </source>
</evidence>